<feature type="region of interest" description="Disordered" evidence="3">
    <location>
        <begin position="1"/>
        <end position="81"/>
    </location>
</feature>
<feature type="region of interest" description="Disordered" evidence="3">
    <location>
        <begin position="118"/>
        <end position="153"/>
    </location>
</feature>
<keyword evidence="2" id="KW-0597">Phosphoprotein</keyword>
<dbReference type="CDD" id="cd02987">
    <property type="entry name" value="Phd_like_Phd"/>
    <property type="match status" value="1"/>
</dbReference>
<feature type="compositionally biased region" description="Basic residues" evidence="3">
    <location>
        <begin position="24"/>
        <end position="34"/>
    </location>
</feature>
<organism evidence="5 6">
    <name type="scientific">Trichoglossum hirsutum</name>
    <dbReference type="NCBI Taxonomy" id="265104"/>
    <lineage>
        <taxon>Eukaryota</taxon>
        <taxon>Fungi</taxon>
        <taxon>Dikarya</taxon>
        <taxon>Ascomycota</taxon>
        <taxon>Pezizomycotina</taxon>
        <taxon>Geoglossomycetes</taxon>
        <taxon>Geoglossales</taxon>
        <taxon>Geoglossaceae</taxon>
        <taxon>Trichoglossum</taxon>
    </lineage>
</organism>
<dbReference type="Gene3D" id="1.10.168.10">
    <property type="entry name" value="Phosducin, domain 2"/>
    <property type="match status" value="1"/>
</dbReference>
<name>A0A9P8I8L4_9PEZI</name>
<comment type="similarity">
    <text evidence="1">Belongs to the phosducin family.</text>
</comment>
<evidence type="ECO:0000313" key="5">
    <source>
        <dbReference type="EMBL" id="KAH0542866.1"/>
    </source>
</evidence>
<keyword evidence="6" id="KW-1185">Reference proteome</keyword>
<feature type="domain" description="Phosducin" evidence="4">
    <location>
        <begin position="91"/>
        <end position="273"/>
    </location>
</feature>
<dbReference type="GO" id="GO:0008277">
    <property type="term" value="P:regulation of G protein-coupled receptor signaling pathway"/>
    <property type="evidence" value="ECO:0007669"/>
    <property type="project" value="InterPro"/>
</dbReference>
<dbReference type="Proteomes" id="UP000750711">
    <property type="component" value="Unassembled WGS sequence"/>
</dbReference>
<evidence type="ECO:0000313" key="6">
    <source>
        <dbReference type="Proteomes" id="UP000750711"/>
    </source>
</evidence>
<dbReference type="InterPro" id="IPR036249">
    <property type="entry name" value="Thioredoxin-like_sf"/>
</dbReference>
<proteinExistence type="inferred from homology"/>
<dbReference type="SUPFAM" id="SSF52833">
    <property type="entry name" value="Thioredoxin-like"/>
    <property type="match status" value="1"/>
</dbReference>
<dbReference type="PANTHER" id="PTHR46052:SF1">
    <property type="entry name" value="PHOSDUCIN-LIKE PROTEIN"/>
    <property type="match status" value="1"/>
</dbReference>
<dbReference type="InterPro" id="IPR024253">
    <property type="entry name" value="Phosducin_thioredoxin-like_dom"/>
</dbReference>
<evidence type="ECO:0000259" key="4">
    <source>
        <dbReference type="Pfam" id="PF02114"/>
    </source>
</evidence>
<dbReference type="EMBL" id="JAGHQM010003580">
    <property type="protein sequence ID" value="KAH0542866.1"/>
    <property type="molecule type" value="Genomic_DNA"/>
</dbReference>
<protein>
    <recommendedName>
        <fullName evidence="4">Phosducin domain-containing protein</fullName>
    </recommendedName>
</protein>
<dbReference type="InterPro" id="IPR001200">
    <property type="entry name" value="Phosducin"/>
</dbReference>
<dbReference type="Gene3D" id="3.40.30.10">
    <property type="entry name" value="Glutaredoxin"/>
    <property type="match status" value="1"/>
</dbReference>
<evidence type="ECO:0000256" key="1">
    <source>
        <dbReference type="ARBA" id="ARBA00009686"/>
    </source>
</evidence>
<feature type="compositionally biased region" description="Basic and acidic residues" evidence="3">
    <location>
        <begin position="35"/>
        <end position="61"/>
    </location>
</feature>
<dbReference type="PANTHER" id="PTHR46052">
    <property type="entry name" value="PHOSDUCIN-LIKE PROTEIN"/>
    <property type="match status" value="1"/>
</dbReference>
<dbReference type="InterPro" id="IPR051499">
    <property type="entry name" value="Phosducin-like_reg"/>
</dbReference>
<comment type="caution">
    <text evidence="5">The sequence shown here is derived from an EMBL/GenBank/DDBJ whole genome shotgun (WGS) entry which is preliminary data.</text>
</comment>
<accession>A0A9P8I8L4</accession>
<gene>
    <name evidence="5" type="ORF">GP486_008609</name>
</gene>
<dbReference type="Pfam" id="PF02114">
    <property type="entry name" value="Phosducin"/>
    <property type="match status" value="1"/>
</dbReference>
<evidence type="ECO:0000256" key="3">
    <source>
        <dbReference type="SAM" id="MobiDB-lite"/>
    </source>
</evidence>
<feature type="compositionally biased region" description="Basic and acidic residues" evidence="3">
    <location>
        <begin position="7"/>
        <end position="23"/>
    </location>
</feature>
<evidence type="ECO:0000256" key="2">
    <source>
        <dbReference type="ARBA" id="ARBA00022553"/>
    </source>
</evidence>
<dbReference type="AlphaFoldDB" id="A0A9P8I8L4"/>
<sequence length="290" mass="32730">MSAAQDEIDRLLARNKDTPDDKVHHHHHHHHHHDAQRSDEDHDPEQDRDHRRLRGKEHDYDNDTDGSGAEQEEAMPTSTRGYTVTVPVTHYSANTGPKGVIADAQSFEKAKHSGWRSRLRSGISKHTSHVPFSKDGAMATSRGSLEKGDLSSEDDDEEFMREWRKHRLRELQTFDPRARRRSPSKRKYGRVEVVDASGYLDAVEKVGPDTVVISPVSRLVEDCLNALAQKYSETRFVKLHYVEAEMDAASVPAILAYRGGDLFANLVSVIDEIPPNRNLSSSSLELVLTQ</sequence>
<dbReference type="InterPro" id="IPR023196">
    <property type="entry name" value="Phosducin_N_dom_sf"/>
</dbReference>
<reference evidence="5" key="1">
    <citation type="submission" date="2021-03" db="EMBL/GenBank/DDBJ databases">
        <title>Comparative genomics and phylogenomic investigation of the class Geoglossomycetes provide insights into ecological specialization and systematics.</title>
        <authorList>
            <person name="Melie T."/>
            <person name="Pirro S."/>
            <person name="Miller A.N."/>
            <person name="Quandt A."/>
        </authorList>
    </citation>
    <scope>NUCLEOTIDE SEQUENCE</scope>
    <source>
        <strain evidence="5">CAQ_001_2017</strain>
    </source>
</reference>